<dbReference type="GeneID" id="91106959"/>
<dbReference type="InterPro" id="IPR043132">
    <property type="entry name" value="BCAT-like_C"/>
</dbReference>
<dbReference type="KEGG" id="ker:91106959"/>
<evidence type="ECO:0008006" key="4">
    <source>
        <dbReference type="Google" id="ProtNLM"/>
    </source>
</evidence>
<reference evidence="2 3" key="1">
    <citation type="submission" date="2024-01" db="EMBL/GenBank/DDBJ databases">
        <title>Comparative genomics of Cryptococcus and Kwoniella reveals pathogenesis evolution and contrasting modes of karyotype evolution via chromosome fusion or intercentromeric recombination.</title>
        <authorList>
            <person name="Coelho M.A."/>
            <person name="David-Palma M."/>
            <person name="Shea T."/>
            <person name="Bowers K."/>
            <person name="McGinley-Smith S."/>
            <person name="Mohammad A.W."/>
            <person name="Gnirke A."/>
            <person name="Yurkov A.M."/>
            <person name="Nowrousian M."/>
            <person name="Sun S."/>
            <person name="Cuomo C.A."/>
            <person name="Heitman J."/>
        </authorList>
    </citation>
    <scope>NUCLEOTIDE SEQUENCE [LARGE SCALE GENOMIC DNA]</scope>
    <source>
        <strain evidence="2 3">PYCC6329</strain>
    </source>
</reference>
<dbReference type="InterPro" id="IPR001544">
    <property type="entry name" value="Aminotrans_IV"/>
</dbReference>
<protein>
    <recommendedName>
        <fullName evidence="4">Branched-chain amino acid aminotransferase</fullName>
    </recommendedName>
</protein>
<dbReference type="InterPro" id="IPR043131">
    <property type="entry name" value="BCAT-like_N"/>
</dbReference>
<dbReference type="InterPro" id="IPR036038">
    <property type="entry name" value="Aminotransferase-like"/>
</dbReference>
<name>A0AAX4KUC4_9TREE</name>
<evidence type="ECO:0000313" key="2">
    <source>
        <dbReference type="EMBL" id="WWD10025.1"/>
    </source>
</evidence>
<feature type="region of interest" description="Disordered" evidence="1">
    <location>
        <begin position="116"/>
        <end position="147"/>
    </location>
</feature>
<dbReference type="GO" id="GO:0003824">
    <property type="term" value="F:catalytic activity"/>
    <property type="evidence" value="ECO:0007669"/>
    <property type="project" value="InterPro"/>
</dbReference>
<keyword evidence="3" id="KW-1185">Reference proteome</keyword>
<organism evidence="2 3">
    <name type="scientific">Kwoniella europaea PYCC6329</name>
    <dbReference type="NCBI Taxonomy" id="1423913"/>
    <lineage>
        <taxon>Eukaryota</taxon>
        <taxon>Fungi</taxon>
        <taxon>Dikarya</taxon>
        <taxon>Basidiomycota</taxon>
        <taxon>Agaricomycotina</taxon>
        <taxon>Tremellomycetes</taxon>
        <taxon>Tremellales</taxon>
        <taxon>Cryptococcaceae</taxon>
        <taxon>Kwoniella</taxon>
    </lineage>
</organism>
<dbReference type="RefSeq" id="XP_066087992.1">
    <property type="nucleotide sequence ID" value="XM_066231895.1"/>
</dbReference>
<dbReference type="EMBL" id="CP144091">
    <property type="protein sequence ID" value="WWD10025.1"/>
    <property type="molecule type" value="Genomic_DNA"/>
</dbReference>
<dbReference type="Pfam" id="PF01063">
    <property type="entry name" value="Aminotran_4"/>
    <property type="match status" value="1"/>
</dbReference>
<dbReference type="Gene3D" id="3.20.10.10">
    <property type="entry name" value="D-amino Acid Aminotransferase, subunit A, domain 2"/>
    <property type="match status" value="1"/>
</dbReference>
<sequence>MIKPSSSSSQVKMKSPEAIFTTLRYTSSSSSTKLPVTEESLPLLDLHFERLREAFDHFSERDGKDRWGDWPGEERIWEELKEVLEQSQPGDYRVRIVIHPGSEIEVHCVPAPKDAGPFTLLPSPDRPNDRRPMILDSQDSPINSEPTEETDLRLYKTVNRDIYDEAYGRGQTNTTGTSHNEVLLHTPSSILETTTSNIAILLPNSHSPKWITPVLSKDTPFLNGVMRRYLLSQGVIEEGEVSIDMLNELREEGKGGRIIGFNGLRGVWEGELI</sequence>
<dbReference type="Proteomes" id="UP001358614">
    <property type="component" value="Chromosome 3"/>
</dbReference>
<proteinExistence type="predicted"/>
<dbReference type="SUPFAM" id="SSF56752">
    <property type="entry name" value="D-aminoacid aminotransferase-like PLP-dependent enzymes"/>
    <property type="match status" value="1"/>
</dbReference>
<evidence type="ECO:0000256" key="1">
    <source>
        <dbReference type="SAM" id="MobiDB-lite"/>
    </source>
</evidence>
<gene>
    <name evidence="2" type="ORF">V865_008158</name>
</gene>
<accession>A0AAX4KUC4</accession>
<dbReference type="AlphaFoldDB" id="A0AAX4KUC4"/>
<evidence type="ECO:0000313" key="3">
    <source>
        <dbReference type="Proteomes" id="UP001358614"/>
    </source>
</evidence>
<dbReference type="Gene3D" id="3.30.470.10">
    <property type="match status" value="1"/>
</dbReference>